<name>A0A7I9V8H6_9ACTN</name>
<dbReference type="EMBL" id="BJOV01000003">
    <property type="protein sequence ID" value="GEE01421.1"/>
    <property type="molecule type" value="Genomic_DNA"/>
</dbReference>
<sequence length="150" mass="16591">MYEESVSPDFGARYTWTGVRAFRADVSELLFAAWATVAYPNEDVMWSMGGQGARDVWWDGVGVDVKRAFLGEVYVGPGVKAMRLGFMGARRERQVRLDKGVTHYALVYRHDGATETAEVGAESGVTITGPGQTRSTFSRHRQSSSSHLRP</sequence>
<evidence type="ECO:0000313" key="2">
    <source>
        <dbReference type="EMBL" id="GEE01421.1"/>
    </source>
</evidence>
<proteinExistence type="predicted"/>
<accession>A0A7I9V8H6</accession>
<reference evidence="3" key="1">
    <citation type="submission" date="2019-06" db="EMBL/GenBank/DDBJ databases">
        <title>Gordonia isolated from sludge of a wastewater treatment plant.</title>
        <authorList>
            <person name="Tamura T."/>
            <person name="Aoyama K."/>
            <person name="Kang Y."/>
            <person name="Saito S."/>
            <person name="Akiyama N."/>
            <person name="Yazawa K."/>
            <person name="Gonoi T."/>
            <person name="Mikami Y."/>
        </authorList>
    </citation>
    <scope>NUCLEOTIDE SEQUENCE [LARGE SCALE GENOMIC DNA]</scope>
    <source>
        <strain evidence="3">NBRC 107696</strain>
    </source>
</reference>
<evidence type="ECO:0000313" key="3">
    <source>
        <dbReference type="Proteomes" id="UP000444960"/>
    </source>
</evidence>
<dbReference type="Proteomes" id="UP000444960">
    <property type="component" value="Unassembled WGS sequence"/>
</dbReference>
<comment type="caution">
    <text evidence="2">The sequence shown here is derived from an EMBL/GenBank/DDBJ whole genome shotgun (WGS) entry which is preliminary data.</text>
</comment>
<organism evidence="2 3">
    <name type="scientific">Gordonia spumicola</name>
    <dbReference type="NCBI Taxonomy" id="589161"/>
    <lineage>
        <taxon>Bacteria</taxon>
        <taxon>Bacillati</taxon>
        <taxon>Actinomycetota</taxon>
        <taxon>Actinomycetes</taxon>
        <taxon>Mycobacteriales</taxon>
        <taxon>Gordoniaceae</taxon>
        <taxon>Gordonia</taxon>
    </lineage>
</organism>
<evidence type="ECO:0000256" key="1">
    <source>
        <dbReference type="SAM" id="MobiDB-lite"/>
    </source>
</evidence>
<protein>
    <submittedName>
        <fullName evidence="2">Uncharacterized protein</fullName>
    </submittedName>
</protein>
<feature type="region of interest" description="Disordered" evidence="1">
    <location>
        <begin position="126"/>
        <end position="150"/>
    </location>
</feature>
<gene>
    <name evidence="2" type="ORF">nbrc107696_18670</name>
</gene>
<feature type="compositionally biased region" description="Basic residues" evidence="1">
    <location>
        <begin position="137"/>
        <end position="150"/>
    </location>
</feature>
<keyword evidence="3" id="KW-1185">Reference proteome</keyword>
<dbReference type="AlphaFoldDB" id="A0A7I9V8H6"/>